<feature type="domain" description="Maestro/Maestro-like HEAT-repeats" evidence="4">
    <location>
        <begin position="574"/>
        <end position="787"/>
    </location>
</feature>
<name>M7AXH9_CHEMY</name>
<evidence type="ECO:0000313" key="6">
    <source>
        <dbReference type="Proteomes" id="UP000031443"/>
    </source>
</evidence>
<gene>
    <name evidence="5" type="ORF">UY3_15157</name>
</gene>
<feature type="region of interest" description="Disordered" evidence="2">
    <location>
        <begin position="1"/>
        <end position="52"/>
    </location>
</feature>
<proteinExistence type="predicted"/>
<feature type="domain" description="Maestro-like HEAT-repeats" evidence="3">
    <location>
        <begin position="414"/>
        <end position="520"/>
    </location>
</feature>
<evidence type="ECO:0000256" key="2">
    <source>
        <dbReference type="SAM" id="MobiDB-lite"/>
    </source>
</evidence>
<dbReference type="EMBL" id="KB567559">
    <property type="protein sequence ID" value="EMP27765.1"/>
    <property type="molecule type" value="Genomic_DNA"/>
</dbReference>
<protein>
    <submittedName>
        <fullName evidence="5">HEAT repeat-containing protein 8</fullName>
    </submittedName>
</protein>
<evidence type="ECO:0000259" key="4">
    <source>
        <dbReference type="Pfam" id="PF23227"/>
    </source>
</evidence>
<evidence type="ECO:0000256" key="1">
    <source>
        <dbReference type="ARBA" id="ARBA00022737"/>
    </source>
</evidence>
<dbReference type="Pfam" id="PF23227">
    <property type="entry name" value="HEAT_MROH2B_C"/>
    <property type="match status" value="1"/>
</dbReference>
<dbReference type="PANTHER" id="PTHR23120">
    <property type="entry name" value="MAESTRO-RELATED HEAT DOMAIN-CONTAINING"/>
    <property type="match status" value="1"/>
</dbReference>
<keyword evidence="1" id="KW-0677">Repeat</keyword>
<dbReference type="InterPro" id="IPR048465">
    <property type="entry name" value="Maestro-like_HEAT"/>
</dbReference>
<keyword evidence="6" id="KW-1185">Reference proteome</keyword>
<sequence>MDGHSLPGEEEEDAAAEGTSTMGGEEHSSGSQWEPEPAREDTQDGPAVVIPNQSGPILRCLKRICQKAKRGKARYLRTVTTVPDISRMETIWEVDESGHGQHGCAMEEAMLLLESWRNTIDYFNSNKEEMIKKEPQDSLSSTIRLQAMATIIDLSKKHVVKAMGSHQRRVLLRTFLKSVFSLPLLTTLQVQGVIRSTSAQYTKAVFIGTLQTLNEMLQSLILENPVPSELERILQLMDSWMQSREDCLRERAVWSSILLLNFVATSVKLDLFGVYFNPRERTDFILTVMDGLTDHCNNNCQPTAEGLLSAMVNSGVTKVEKAADLVAGVCSRLDSVQQPSSRTLMMKLVGLLAGEAEHLDTVISCLLDYSFPTNSNLAELWQFLSADPALGGQVMENLVVKLQSHHSSEHQASHTSAAAINPRERTDFILTVMDGLTDHCNNNCQPTAEGLLSAMVNSGVTKVEKAADLVAGVCSRLDSVQQPSSRTLMMKLVGLPGGEAEHLDTVISCLLDYSFPTNRAMLHYACPETTRMLLDLVIPLLDRGDEKHRLTTMAFFVELLRYKEAEKLQHPDTLDRLEEWTKHPSPVFRSLGLRGLGILATQPGKVEQVKALLPAILWDSDEVDDGSILEAISAVQNLLQSLDGNELTSVARKLIPLLSAVRPQMRSAAITLFTELLNTVKRRQKHLLLEEVTRSLVPLLLHLQDEDPDTGKRCQKALAGCFQLLGWAWPKQINSKKAWHDHPQMVDKICQHSVLKLKSISDILLQCLDHLQSPQAPVRRAAAVFIGNHCFS</sequence>
<dbReference type="InterPro" id="IPR045206">
    <property type="entry name" value="Maestro_heat-like_prot"/>
</dbReference>
<dbReference type="InterPro" id="IPR016024">
    <property type="entry name" value="ARM-type_fold"/>
</dbReference>
<reference evidence="6" key="1">
    <citation type="journal article" date="2013" name="Nat. Genet.">
        <title>The draft genomes of soft-shell turtle and green sea turtle yield insights into the development and evolution of the turtle-specific body plan.</title>
        <authorList>
            <person name="Wang Z."/>
            <person name="Pascual-Anaya J."/>
            <person name="Zadissa A."/>
            <person name="Li W."/>
            <person name="Niimura Y."/>
            <person name="Huang Z."/>
            <person name="Li C."/>
            <person name="White S."/>
            <person name="Xiong Z."/>
            <person name="Fang D."/>
            <person name="Wang B."/>
            <person name="Ming Y."/>
            <person name="Chen Y."/>
            <person name="Zheng Y."/>
            <person name="Kuraku S."/>
            <person name="Pignatelli M."/>
            <person name="Herrero J."/>
            <person name="Beal K."/>
            <person name="Nozawa M."/>
            <person name="Li Q."/>
            <person name="Wang J."/>
            <person name="Zhang H."/>
            <person name="Yu L."/>
            <person name="Shigenobu S."/>
            <person name="Wang J."/>
            <person name="Liu J."/>
            <person name="Flicek P."/>
            <person name="Searle S."/>
            <person name="Wang J."/>
            <person name="Kuratani S."/>
            <person name="Yin Y."/>
            <person name="Aken B."/>
            <person name="Zhang G."/>
            <person name="Irie N."/>
        </authorList>
    </citation>
    <scope>NUCLEOTIDE SEQUENCE [LARGE SCALE GENOMIC DNA]</scope>
</reference>
<dbReference type="InterPro" id="IPR011989">
    <property type="entry name" value="ARM-like"/>
</dbReference>
<dbReference type="GO" id="GO:0005737">
    <property type="term" value="C:cytoplasm"/>
    <property type="evidence" value="ECO:0007669"/>
    <property type="project" value="TreeGrafter"/>
</dbReference>
<dbReference type="SUPFAM" id="SSF48371">
    <property type="entry name" value="ARM repeat"/>
    <property type="match status" value="1"/>
</dbReference>
<dbReference type="Proteomes" id="UP000031443">
    <property type="component" value="Unassembled WGS sequence"/>
</dbReference>
<dbReference type="Gene3D" id="1.25.10.10">
    <property type="entry name" value="Leucine-rich Repeat Variant"/>
    <property type="match status" value="1"/>
</dbReference>
<evidence type="ECO:0000259" key="3">
    <source>
        <dbReference type="Pfam" id="PF21047"/>
    </source>
</evidence>
<dbReference type="PANTHER" id="PTHR23120:SF18">
    <property type="entry name" value="MAESTRO HEAT-LIKE REPEAT FAMILY MEMBER 8"/>
    <property type="match status" value="1"/>
</dbReference>
<dbReference type="Pfam" id="PF21047">
    <property type="entry name" value="HEAT_Maestro"/>
    <property type="match status" value="2"/>
</dbReference>
<dbReference type="InterPro" id="IPR055406">
    <property type="entry name" value="HEAT_Maestro"/>
</dbReference>
<accession>M7AXH9</accession>
<feature type="domain" description="Maestro-like HEAT-repeats" evidence="3">
    <location>
        <begin position="271"/>
        <end position="395"/>
    </location>
</feature>
<evidence type="ECO:0000313" key="5">
    <source>
        <dbReference type="EMBL" id="EMP27765.1"/>
    </source>
</evidence>
<organism evidence="5 6">
    <name type="scientific">Chelonia mydas</name>
    <name type="common">Green sea-turtle</name>
    <name type="synonym">Chelonia agassizi</name>
    <dbReference type="NCBI Taxonomy" id="8469"/>
    <lineage>
        <taxon>Eukaryota</taxon>
        <taxon>Metazoa</taxon>
        <taxon>Chordata</taxon>
        <taxon>Craniata</taxon>
        <taxon>Vertebrata</taxon>
        <taxon>Euteleostomi</taxon>
        <taxon>Archelosauria</taxon>
        <taxon>Testudinata</taxon>
        <taxon>Testudines</taxon>
        <taxon>Cryptodira</taxon>
        <taxon>Durocryptodira</taxon>
        <taxon>Americhelydia</taxon>
        <taxon>Chelonioidea</taxon>
        <taxon>Cheloniidae</taxon>
        <taxon>Chelonia</taxon>
    </lineage>
</organism>
<dbReference type="AlphaFoldDB" id="M7AXH9"/>
<dbReference type="STRING" id="8469.M7AXH9"/>